<dbReference type="InterPro" id="IPR016642">
    <property type="entry name" value="26S_Psome_Rpn2"/>
</dbReference>
<dbReference type="Pfam" id="PF01851">
    <property type="entry name" value="PC_rep"/>
    <property type="match status" value="3"/>
</dbReference>
<dbReference type="GO" id="GO:0034515">
    <property type="term" value="C:proteasome storage granule"/>
    <property type="evidence" value="ECO:0007669"/>
    <property type="project" value="TreeGrafter"/>
</dbReference>
<evidence type="ECO:0000259" key="8">
    <source>
        <dbReference type="Pfam" id="PF18004"/>
    </source>
</evidence>
<dbReference type="InterPro" id="IPR048570">
    <property type="entry name" value="PSMD1_RPN2_N"/>
</dbReference>
<evidence type="ECO:0000313" key="11">
    <source>
        <dbReference type="Proteomes" id="UP000189911"/>
    </source>
</evidence>
<sequence length="943" mass="104022">MSVVTAAPLLALLKEKDQVAQTYALESINGIVDQLWSEVSNEISQIEALYDDNSFQSRKLAALVASKVYYNLGEYESAVKFALAADEHFDVSEKSQFVETIVSQSIDMYMRASSHNFEHPDDQHPIELQLTSVFERMLQKCVDFGEYRLALGIALESYRLDVVEKVLKTRVSEDSDQNALKLITYVLTAASTTVTSTPFRTGILHKLFEILLSMKTPDYFTISKIIVTLNDLKLGRVLFSKLAQEETPETSYQIAFDLVSSASQGLLDGLVSSMGEEKYDPKLLEILSGIPTCDYYNTFLFRNKNIDLSLLNKTKSSMDGKFSLFHTAVSVSNGFMHAGTTDDSFIRSNLPWLGKAQNWAKFTATASLGVIHKGNLSDGKKIMEPYLPGSRAASRYIKGGSLYGLGLIYAGYGREIIDYLKSHVIENSSSVGDEDVDVLLHGASLGVGLAGMGSSNTELYEALKEVLYNDSANSGEASALGMGLIMLGSGNANAIQDMFTYAQETQHGNISRGLAMGLAVISYGRKELADGLINDLLEHENNLLRYGGAYTIALAYAGTGNNKAVKKLLHVAVSDSNDDVRRAAVIALGFVLIRDYTTVPRLVELLAESHNAHVRCGTAFALGISCVGRGLQAAVDLLLPLTKDPVDFVRQAAMISLSLVLIQQTEKTNSKVKEINDLFLNVISNKHQEGLAKFGACVAQGIMNAGGRNATIQLENVEMGTLDTKAVIGLAMFAQFWYWFPMAHFLSLSFTPTSIIGVRGEDLSIPTFQFNCHTRPDVFDYPPMYEENTDKNVEKVATAVLSTTAKAKARAKKSKKDGKEVPEEKMKKESKAEIKPESKELSKKPEADTKDEAPYKIKYVNKPYQVENASRIVPQQLKYIAFSKDDRFVPVRKFKGNNGVIVLIDKNPEEPVELIRTTKQKKDVDVPLPTPFKVEEELEFSKI</sequence>
<evidence type="ECO:0000256" key="6">
    <source>
        <dbReference type="PIRNR" id="PIRNR015947"/>
    </source>
</evidence>
<dbReference type="InterPro" id="IPR011989">
    <property type="entry name" value="ARM-like"/>
</dbReference>
<protein>
    <recommendedName>
        <fullName evidence="3 6">26S proteasome regulatory subunit RPN2</fullName>
    </recommendedName>
</protein>
<evidence type="ECO:0000256" key="4">
    <source>
        <dbReference type="ARBA" id="ARBA00022737"/>
    </source>
</evidence>
<dbReference type="InterPro" id="IPR016024">
    <property type="entry name" value="ARM-type_fold"/>
</dbReference>
<comment type="function">
    <text evidence="1 6">Acts as a regulatory subunit of the 26S proteasome which is involved in the ATP-dependent degradation of ubiquitinated proteins.</text>
</comment>
<dbReference type="Pfam" id="PF18004">
    <property type="entry name" value="RPN2_C"/>
    <property type="match status" value="1"/>
</dbReference>
<proteinExistence type="inferred from homology"/>
<keyword evidence="5 6" id="KW-0647">Proteasome</keyword>
<evidence type="ECO:0000259" key="9">
    <source>
        <dbReference type="Pfam" id="PF21505"/>
    </source>
</evidence>
<dbReference type="PANTHER" id="PTHR10943">
    <property type="entry name" value="26S PROTEASOME NON-ATPASE REGULATORY SUBUNIT"/>
    <property type="match status" value="1"/>
</dbReference>
<accession>A0A1G4IZK4</accession>
<dbReference type="OrthoDB" id="261572at2759"/>
<evidence type="ECO:0000256" key="7">
    <source>
        <dbReference type="SAM" id="MobiDB-lite"/>
    </source>
</evidence>
<evidence type="ECO:0000256" key="5">
    <source>
        <dbReference type="ARBA" id="ARBA00022942"/>
    </source>
</evidence>
<organism evidence="10 11">
    <name type="scientific">Lachancea nothofagi CBS 11611</name>
    <dbReference type="NCBI Taxonomy" id="1266666"/>
    <lineage>
        <taxon>Eukaryota</taxon>
        <taxon>Fungi</taxon>
        <taxon>Dikarya</taxon>
        <taxon>Ascomycota</taxon>
        <taxon>Saccharomycotina</taxon>
        <taxon>Saccharomycetes</taxon>
        <taxon>Saccharomycetales</taxon>
        <taxon>Saccharomycetaceae</taxon>
        <taxon>Lachancea</taxon>
    </lineage>
</organism>
<dbReference type="Proteomes" id="UP000189911">
    <property type="component" value="Chromosome B"/>
</dbReference>
<dbReference type="GO" id="GO:0005634">
    <property type="term" value="C:nucleus"/>
    <property type="evidence" value="ECO:0007669"/>
    <property type="project" value="TreeGrafter"/>
</dbReference>
<dbReference type="InterPro" id="IPR040623">
    <property type="entry name" value="RPN2_C"/>
</dbReference>
<evidence type="ECO:0000256" key="1">
    <source>
        <dbReference type="ARBA" id="ARBA00002187"/>
    </source>
</evidence>
<dbReference type="GO" id="GO:0042176">
    <property type="term" value="P:regulation of protein catabolic process"/>
    <property type="evidence" value="ECO:0007669"/>
    <property type="project" value="UniProtKB-UniRule"/>
</dbReference>
<dbReference type="GO" id="GO:0043161">
    <property type="term" value="P:proteasome-mediated ubiquitin-dependent protein catabolic process"/>
    <property type="evidence" value="ECO:0007669"/>
    <property type="project" value="TreeGrafter"/>
</dbReference>
<name>A0A1G4IZK4_9SACH</name>
<dbReference type="Gene3D" id="1.25.10.10">
    <property type="entry name" value="Leucine-rich Repeat Variant"/>
    <property type="match status" value="1"/>
</dbReference>
<comment type="similarity">
    <text evidence="2 6">Belongs to the proteasome subunit S1 family.</text>
</comment>
<feature type="compositionally biased region" description="Basic and acidic residues" evidence="7">
    <location>
        <begin position="817"/>
        <end position="849"/>
    </location>
</feature>
<dbReference type="Pfam" id="PF21505">
    <property type="entry name" value="RPN2_N"/>
    <property type="match status" value="1"/>
</dbReference>
<feature type="domain" description="26S proteasome non-ATPase regulatory subunit 1/RPN2 N-terminal" evidence="9">
    <location>
        <begin position="5"/>
        <end position="304"/>
    </location>
</feature>
<keyword evidence="4" id="KW-0677">Repeat</keyword>
<dbReference type="SUPFAM" id="SSF48371">
    <property type="entry name" value="ARM repeat"/>
    <property type="match status" value="1"/>
</dbReference>
<feature type="domain" description="26S proteasome regulatory subunit RPN2 C-terminal" evidence="8">
    <location>
        <begin position="753"/>
        <end position="915"/>
    </location>
</feature>
<evidence type="ECO:0000313" key="10">
    <source>
        <dbReference type="EMBL" id="SCU82457.1"/>
    </source>
</evidence>
<keyword evidence="11" id="KW-1185">Reference proteome</keyword>
<evidence type="ECO:0000256" key="2">
    <source>
        <dbReference type="ARBA" id="ARBA00006308"/>
    </source>
</evidence>
<dbReference type="PIRSF" id="PIRSF015947">
    <property type="entry name" value="26S_Psome_Rpn2"/>
    <property type="match status" value="1"/>
</dbReference>
<dbReference type="InterPro" id="IPR002015">
    <property type="entry name" value="Proteasome/cyclosome_rpt"/>
</dbReference>
<dbReference type="EMBL" id="LT598450">
    <property type="protein sequence ID" value="SCU82457.1"/>
    <property type="molecule type" value="Genomic_DNA"/>
</dbReference>
<dbReference type="GO" id="GO:0008540">
    <property type="term" value="C:proteasome regulatory particle, base subcomplex"/>
    <property type="evidence" value="ECO:0007669"/>
    <property type="project" value="UniProtKB-UniRule"/>
</dbReference>
<feature type="region of interest" description="Disordered" evidence="7">
    <location>
        <begin position="808"/>
        <end position="849"/>
    </location>
</feature>
<dbReference type="PANTHER" id="PTHR10943:SF2">
    <property type="entry name" value="26S PROTEASOME NON-ATPASE REGULATORY SUBUNIT 1"/>
    <property type="match status" value="1"/>
</dbReference>
<gene>
    <name evidence="10" type="ORF">LANO_0B06304G</name>
</gene>
<dbReference type="Pfam" id="PF13646">
    <property type="entry name" value="HEAT_2"/>
    <property type="match status" value="1"/>
</dbReference>
<dbReference type="FunFam" id="1.25.10.10:FF:000017">
    <property type="entry name" value="26S proteasome non-ATPase regulatory subunit 1"/>
    <property type="match status" value="1"/>
</dbReference>
<dbReference type="AlphaFoldDB" id="A0A1G4IZK4"/>
<reference evidence="11" key="1">
    <citation type="submission" date="2016-03" db="EMBL/GenBank/DDBJ databases">
        <authorList>
            <person name="Devillers Hugo."/>
        </authorList>
    </citation>
    <scope>NUCLEOTIDE SEQUENCE [LARGE SCALE GENOMIC DNA]</scope>
</reference>
<dbReference type="GO" id="GO:0030234">
    <property type="term" value="F:enzyme regulator activity"/>
    <property type="evidence" value="ECO:0007669"/>
    <property type="project" value="UniProtKB-UniRule"/>
</dbReference>
<evidence type="ECO:0000256" key="3">
    <source>
        <dbReference type="ARBA" id="ARBA00015684"/>
    </source>
</evidence>